<accession>A0ABU7XDX8</accession>
<feature type="DNA-binding region" description="H-T-H motif" evidence="2">
    <location>
        <begin position="41"/>
        <end position="60"/>
    </location>
</feature>
<gene>
    <name evidence="4" type="ORF">V3H18_01705</name>
</gene>
<dbReference type="InterPro" id="IPR023772">
    <property type="entry name" value="DNA-bd_HTH_TetR-type_CS"/>
</dbReference>
<dbReference type="EMBL" id="JAZHYN010000003">
    <property type="protein sequence ID" value="MEF3365242.1"/>
    <property type="molecule type" value="Genomic_DNA"/>
</dbReference>
<dbReference type="InterPro" id="IPR036271">
    <property type="entry name" value="Tet_transcr_reg_TetR-rel_C_sf"/>
</dbReference>
<evidence type="ECO:0000313" key="4">
    <source>
        <dbReference type="EMBL" id="MEF3365242.1"/>
    </source>
</evidence>
<protein>
    <submittedName>
        <fullName evidence="4">TetR/AcrR family transcriptional regulator</fullName>
    </submittedName>
</protein>
<dbReference type="PANTHER" id="PTHR30055">
    <property type="entry name" value="HTH-TYPE TRANSCRIPTIONAL REGULATOR RUTR"/>
    <property type="match status" value="1"/>
</dbReference>
<organism evidence="4 5">
    <name type="scientific">Methylocystis borbori</name>
    <dbReference type="NCBI Taxonomy" id="3118750"/>
    <lineage>
        <taxon>Bacteria</taxon>
        <taxon>Pseudomonadati</taxon>
        <taxon>Pseudomonadota</taxon>
        <taxon>Alphaproteobacteria</taxon>
        <taxon>Hyphomicrobiales</taxon>
        <taxon>Methylocystaceae</taxon>
        <taxon>Methylocystis</taxon>
    </lineage>
</organism>
<dbReference type="Pfam" id="PF00440">
    <property type="entry name" value="TetR_N"/>
    <property type="match status" value="1"/>
</dbReference>
<proteinExistence type="predicted"/>
<dbReference type="Gene3D" id="1.10.10.60">
    <property type="entry name" value="Homeodomain-like"/>
    <property type="match status" value="1"/>
</dbReference>
<dbReference type="SUPFAM" id="SSF46689">
    <property type="entry name" value="Homeodomain-like"/>
    <property type="match status" value="1"/>
</dbReference>
<dbReference type="RefSeq" id="WP_332080148.1">
    <property type="nucleotide sequence ID" value="NZ_JAZHYN010000003.1"/>
</dbReference>
<dbReference type="PANTHER" id="PTHR30055:SF146">
    <property type="entry name" value="HTH-TYPE TRANSCRIPTIONAL DUAL REGULATOR CECR"/>
    <property type="match status" value="1"/>
</dbReference>
<dbReference type="Pfam" id="PF14246">
    <property type="entry name" value="TetR_C_7"/>
    <property type="match status" value="1"/>
</dbReference>
<dbReference type="SUPFAM" id="SSF48498">
    <property type="entry name" value="Tetracyclin repressor-like, C-terminal domain"/>
    <property type="match status" value="1"/>
</dbReference>
<dbReference type="Gene3D" id="1.10.357.10">
    <property type="entry name" value="Tetracycline Repressor, domain 2"/>
    <property type="match status" value="1"/>
</dbReference>
<name>A0ABU7XDX8_9HYPH</name>
<dbReference type="Proteomes" id="UP001350748">
    <property type="component" value="Unassembled WGS sequence"/>
</dbReference>
<evidence type="ECO:0000256" key="1">
    <source>
        <dbReference type="ARBA" id="ARBA00023125"/>
    </source>
</evidence>
<dbReference type="InterPro" id="IPR039536">
    <property type="entry name" value="TetR_C_Proteobacteria"/>
</dbReference>
<dbReference type="PROSITE" id="PS01081">
    <property type="entry name" value="HTH_TETR_1"/>
    <property type="match status" value="1"/>
</dbReference>
<dbReference type="InterPro" id="IPR001647">
    <property type="entry name" value="HTH_TetR"/>
</dbReference>
<reference evidence="4 5" key="1">
    <citation type="submission" date="2024-02" db="EMBL/GenBank/DDBJ databases">
        <authorList>
            <person name="Grouzdev D."/>
        </authorList>
    </citation>
    <scope>NUCLEOTIDE SEQUENCE [LARGE SCALE GENOMIC DNA]</scope>
    <source>
        <strain evidence="4 5">9N</strain>
    </source>
</reference>
<dbReference type="InterPro" id="IPR050109">
    <property type="entry name" value="HTH-type_TetR-like_transc_reg"/>
</dbReference>
<comment type="caution">
    <text evidence="4">The sequence shown here is derived from an EMBL/GenBank/DDBJ whole genome shotgun (WGS) entry which is preliminary data.</text>
</comment>
<evidence type="ECO:0000313" key="5">
    <source>
        <dbReference type="Proteomes" id="UP001350748"/>
    </source>
</evidence>
<dbReference type="PROSITE" id="PS50977">
    <property type="entry name" value="HTH_TETR_2"/>
    <property type="match status" value="1"/>
</dbReference>
<evidence type="ECO:0000259" key="3">
    <source>
        <dbReference type="PROSITE" id="PS50977"/>
    </source>
</evidence>
<sequence>MSTNAEPAPGTAEEHVQGRKEAQILCAARLEFLKHGFSETSMDAIARAACVSKATLYAYFPSKEALFSHLVQKECEEKCRDIPAPDLDGGLTPALEALCRHFISRFLTKDSAAFFQTVSSERWRFPELCRLYFTTGKKTVLDFVAGYLDEAKKRGLLLFDDAHMAAEQLLNLAVADLPLRVALGLELRSEAEYEKIMQAGITVFLKAYGASNAPRA</sequence>
<keyword evidence="5" id="KW-1185">Reference proteome</keyword>
<dbReference type="PRINTS" id="PR00455">
    <property type="entry name" value="HTHTETR"/>
</dbReference>
<keyword evidence="1 2" id="KW-0238">DNA-binding</keyword>
<evidence type="ECO:0000256" key="2">
    <source>
        <dbReference type="PROSITE-ProRule" id="PRU00335"/>
    </source>
</evidence>
<feature type="domain" description="HTH tetR-type" evidence="3">
    <location>
        <begin position="18"/>
        <end position="78"/>
    </location>
</feature>
<dbReference type="InterPro" id="IPR009057">
    <property type="entry name" value="Homeodomain-like_sf"/>
</dbReference>